<reference evidence="7 8" key="1">
    <citation type="journal article" date="2022" name="Nat. Plants">
        <title>Genomes of leafy and leafless Platanthera orchids illuminate the evolution of mycoheterotrophy.</title>
        <authorList>
            <person name="Li M.H."/>
            <person name="Liu K.W."/>
            <person name="Li Z."/>
            <person name="Lu H.C."/>
            <person name="Ye Q.L."/>
            <person name="Zhang D."/>
            <person name="Wang J.Y."/>
            <person name="Li Y.F."/>
            <person name="Zhong Z.M."/>
            <person name="Liu X."/>
            <person name="Yu X."/>
            <person name="Liu D.K."/>
            <person name="Tu X.D."/>
            <person name="Liu B."/>
            <person name="Hao Y."/>
            <person name="Liao X.Y."/>
            <person name="Jiang Y.T."/>
            <person name="Sun W.H."/>
            <person name="Chen J."/>
            <person name="Chen Y.Q."/>
            <person name="Ai Y."/>
            <person name="Zhai J.W."/>
            <person name="Wu S.S."/>
            <person name="Zhou Z."/>
            <person name="Hsiao Y.Y."/>
            <person name="Wu W.L."/>
            <person name="Chen Y.Y."/>
            <person name="Lin Y.F."/>
            <person name="Hsu J.L."/>
            <person name="Li C.Y."/>
            <person name="Wang Z.W."/>
            <person name="Zhao X."/>
            <person name="Zhong W.Y."/>
            <person name="Ma X.K."/>
            <person name="Ma L."/>
            <person name="Huang J."/>
            <person name="Chen G.Z."/>
            <person name="Huang M.Z."/>
            <person name="Huang L."/>
            <person name="Peng D.H."/>
            <person name="Luo Y.B."/>
            <person name="Zou S.Q."/>
            <person name="Chen S.P."/>
            <person name="Lan S."/>
            <person name="Tsai W.C."/>
            <person name="Van de Peer Y."/>
            <person name="Liu Z.J."/>
        </authorList>
    </citation>
    <scope>NUCLEOTIDE SEQUENCE [LARGE SCALE GENOMIC DNA]</scope>
    <source>
        <strain evidence="7">Lor287</strain>
    </source>
</reference>
<dbReference type="PANTHER" id="PTHR11764">
    <property type="entry name" value="TERPENE CYCLASE/MUTASE FAMILY MEMBER"/>
    <property type="match status" value="1"/>
</dbReference>
<dbReference type="GO" id="GO:0016871">
    <property type="term" value="F:cycloartenol synthase activity"/>
    <property type="evidence" value="ECO:0007669"/>
    <property type="project" value="UniProtKB-ARBA"/>
</dbReference>
<dbReference type="FunFam" id="1.50.10.20:FF:000011">
    <property type="entry name" value="Terpene cyclase/mutase family member"/>
    <property type="match status" value="1"/>
</dbReference>
<dbReference type="EC" id="5.4.99.-" evidence="4"/>
<feature type="domain" description="Squalene cyclase C-terminal" evidence="5">
    <location>
        <begin position="415"/>
        <end position="719"/>
    </location>
</feature>
<dbReference type="InterPro" id="IPR032696">
    <property type="entry name" value="SQ_cyclase_C"/>
</dbReference>
<dbReference type="Pfam" id="PF13249">
    <property type="entry name" value="SQHop_cyclase_N"/>
    <property type="match status" value="1"/>
</dbReference>
<evidence type="ECO:0000256" key="4">
    <source>
        <dbReference type="RuleBase" id="RU362003"/>
    </source>
</evidence>
<evidence type="ECO:0000256" key="3">
    <source>
        <dbReference type="ARBA" id="ARBA00023235"/>
    </source>
</evidence>
<dbReference type="PANTHER" id="PTHR11764:SF20">
    <property type="entry name" value="LANOSTEROL SYNTHASE"/>
    <property type="match status" value="1"/>
</dbReference>
<evidence type="ECO:0000256" key="1">
    <source>
        <dbReference type="ARBA" id="ARBA00009755"/>
    </source>
</evidence>
<protein>
    <recommendedName>
        <fullName evidence="4">Terpene cyclase/mutase family member</fullName>
        <ecNumber evidence="4">5.4.99.-</ecNumber>
    </recommendedName>
</protein>
<evidence type="ECO:0000259" key="5">
    <source>
        <dbReference type="Pfam" id="PF13243"/>
    </source>
</evidence>
<dbReference type="GO" id="GO:0016104">
    <property type="term" value="P:triterpenoid biosynthetic process"/>
    <property type="evidence" value="ECO:0007669"/>
    <property type="project" value="InterPro"/>
</dbReference>
<dbReference type="Pfam" id="PF13243">
    <property type="entry name" value="SQHop_cyclase_C"/>
    <property type="match status" value="1"/>
</dbReference>
<name>A0AAP0AZF9_9ASPA</name>
<dbReference type="AlphaFoldDB" id="A0AAP0AZF9"/>
<dbReference type="CDD" id="cd02892">
    <property type="entry name" value="SQCY_1"/>
    <property type="match status" value="1"/>
</dbReference>
<keyword evidence="8" id="KW-1185">Reference proteome</keyword>
<evidence type="ECO:0000313" key="8">
    <source>
        <dbReference type="Proteomes" id="UP001418222"/>
    </source>
</evidence>
<dbReference type="SFLD" id="SFLDG01016">
    <property type="entry name" value="Prenyltransferase_Like_2"/>
    <property type="match status" value="1"/>
</dbReference>
<dbReference type="InterPro" id="IPR002365">
    <property type="entry name" value="Terpene_synthase_CS"/>
</dbReference>
<accession>A0AAP0AZF9</accession>
<organism evidence="7 8">
    <name type="scientific">Platanthera zijinensis</name>
    <dbReference type="NCBI Taxonomy" id="2320716"/>
    <lineage>
        <taxon>Eukaryota</taxon>
        <taxon>Viridiplantae</taxon>
        <taxon>Streptophyta</taxon>
        <taxon>Embryophyta</taxon>
        <taxon>Tracheophyta</taxon>
        <taxon>Spermatophyta</taxon>
        <taxon>Magnoliopsida</taxon>
        <taxon>Liliopsida</taxon>
        <taxon>Asparagales</taxon>
        <taxon>Orchidaceae</taxon>
        <taxon>Orchidoideae</taxon>
        <taxon>Orchideae</taxon>
        <taxon>Orchidinae</taxon>
        <taxon>Platanthera</taxon>
    </lineage>
</organism>
<dbReference type="PROSITE" id="PS01074">
    <property type="entry name" value="TERPENE_SYNTHASES"/>
    <property type="match status" value="1"/>
</dbReference>
<evidence type="ECO:0000256" key="2">
    <source>
        <dbReference type="ARBA" id="ARBA00022737"/>
    </source>
</evidence>
<dbReference type="NCBIfam" id="TIGR01787">
    <property type="entry name" value="squalene_cyclas"/>
    <property type="match status" value="1"/>
</dbReference>
<gene>
    <name evidence="7" type="ORF">KSP39_PZI020186</name>
</gene>
<dbReference type="Gene3D" id="1.50.10.20">
    <property type="match status" value="2"/>
</dbReference>
<feature type="domain" description="Squalene cyclase N-terminal" evidence="6">
    <location>
        <begin position="100"/>
        <end position="363"/>
    </location>
</feature>
<proteinExistence type="inferred from homology"/>
<dbReference type="InterPro" id="IPR032697">
    <property type="entry name" value="SQ_cyclase_N"/>
</dbReference>
<comment type="similarity">
    <text evidence="1 4">Belongs to the terpene cyclase/mutase family.</text>
</comment>
<evidence type="ECO:0000313" key="7">
    <source>
        <dbReference type="EMBL" id="KAK8921273.1"/>
    </source>
</evidence>
<dbReference type="EMBL" id="JBBWWQ010000018">
    <property type="protein sequence ID" value="KAK8921273.1"/>
    <property type="molecule type" value="Genomic_DNA"/>
</dbReference>
<dbReference type="InterPro" id="IPR018333">
    <property type="entry name" value="Squalene_cyclase"/>
</dbReference>
<evidence type="ECO:0000259" key="6">
    <source>
        <dbReference type="Pfam" id="PF13249"/>
    </source>
</evidence>
<sequence length="771" mass="87908">MWKLKIAGGCENPCLRTTNNHVGRQVWEFDPELGTPEEIAEVERAREEFRKNRFHMKNSRDSLMKLQFAKENPIEINLPQIKLGEKDMITEEILSNSLRRALHRFSTFQAHDGHWPADFGAPMFLMPGLIITLYVTGALSSVLGSEHQREILRFIYNHQNEDGGWGFHIEGHSTMFGSVSSYVVVRLLGEEDEDGDGAVRKGREWILNHGGATYTTQWGKFWLSVLGVFDWAGNNPLLPEMMLLPEFLPFHPGRMWAVARTTYIPMAYIYGKRFVGRMTPIVGSLREELFPIPYEQINWNLARNHCAEEDLYVRHPLIQDILWATLQNIEHIFHQWPCNMLREKALRIALEHIHYEDEATQYICGGPVNKALNMLCCWVENQNSEAFKLHLPRVYDYLWIAEDGMKMQAYNGTQLWDAAFSIQAILSTKISEEHGPTLRKAYDFIKQTQILEDSPDNLNYWYRHISKGSWPFSTADNGYPVSDCTAEGLKVALLLSKISPEIVGEKIEEKRIYDAVNVILSFMNKNGGFGSYGLQKTYSWLELFNPSETFENIIVDHQCVECTSSSIQALSTFKKLYPDHRRNEVDKCITKAASFIKKMQRTDGSWYGTWGICFTYGTWFGVCGLVAAGQSYESSLCIRKACDFLLSKQQPSGGWGESYLSYQNKAYTDLPGGRPHAVNTAWAMLALLEAGQVEVNPKPLQRAAKVLVNMQMDRGEFPQQVNQLSISIASKHFGLEFEIPEILPAGGLQNNKFLLTLCAKSCQIKIISLED</sequence>
<dbReference type="InterPro" id="IPR008930">
    <property type="entry name" value="Terpenoid_cyclase/PrenylTrfase"/>
</dbReference>
<dbReference type="GO" id="GO:0005811">
    <property type="term" value="C:lipid droplet"/>
    <property type="evidence" value="ECO:0007669"/>
    <property type="project" value="InterPro"/>
</dbReference>
<dbReference type="Proteomes" id="UP001418222">
    <property type="component" value="Unassembled WGS sequence"/>
</dbReference>
<dbReference type="SUPFAM" id="SSF48239">
    <property type="entry name" value="Terpenoid cyclases/Protein prenyltransferases"/>
    <property type="match status" value="2"/>
</dbReference>
<comment type="caution">
    <text evidence="7">The sequence shown here is derived from an EMBL/GenBank/DDBJ whole genome shotgun (WGS) entry which is preliminary data.</text>
</comment>
<keyword evidence="2" id="KW-0677">Repeat</keyword>
<keyword evidence="3 4" id="KW-0413">Isomerase</keyword>